<dbReference type="GO" id="GO:0009451">
    <property type="term" value="P:RNA modification"/>
    <property type="evidence" value="ECO:0007669"/>
    <property type="project" value="InterPro"/>
</dbReference>
<dbReference type="AlphaFoldDB" id="A0AAD3XHA7"/>
<sequence>MQEEDMRPNESGLVSALTACAHLGALIQGLWIHSYAKRCNYDSNSILATSLVDMYSKCGCADVALSVFDKIPLKDAGAWNAIILGVAMNGDVTKSLELFNQMASSGIRPTETTFIAILTACTHAKSVQEGLKLFEEMDTVYGVKPQLEHHACVVDLLARAGLVEEAEKFIEEKIGGLQKWDANIWGSLLNSCRIYGKVEIGNRIWRKLANMRVADCGAHVLSYNIFKEAGWEMEAKSVKRLISESGMKKKPGCSMIEINGAIEEFLAGDLSHPNASEICKILDSWSNMLYLQPF</sequence>
<dbReference type="InterPro" id="IPR002885">
    <property type="entry name" value="PPR_rpt"/>
</dbReference>
<evidence type="ECO:0000256" key="2">
    <source>
        <dbReference type="PROSITE-ProRule" id="PRU00708"/>
    </source>
</evidence>
<comment type="caution">
    <text evidence="3">The sequence shown here is derived from an EMBL/GenBank/DDBJ whole genome shotgun (WGS) entry which is preliminary data.</text>
</comment>
<organism evidence="3 4">
    <name type="scientific">Nepenthes gracilis</name>
    <name type="common">Slender pitcher plant</name>
    <dbReference type="NCBI Taxonomy" id="150966"/>
    <lineage>
        <taxon>Eukaryota</taxon>
        <taxon>Viridiplantae</taxon>
        <taxon>Streptophyta</taxon>
        <taxon>Embryophyta</taxon>
        <taxon>Tracheophyta</taxon>
        <taxon>Spermatophyta</taxon>
        <taxon>Magnoliopsida</taxon>
        <taxon>eudicotyledons</taxon>
        <taxon>Gunneridae</taxon>
        <taxon>Pentapetalae</taxon>
        <taxon>Caryophyllales</taxon>
        <taxon>Nepenthaceae</taxon>
        <taxon>Nepenthes</taxon>
    </lineage>
</organism>
<name>A0AAD3XHA7_NEPGR</name>
<dbReference type="GO" id="GO:0003723">
    <property type="term" value="F:RNA binding"/>
    <property type="evidence" value="ECO:0007669"/>
    <property type="project" value="InterPro"/>
</dbReference>
<dbReference type="Gene3D" id="1.25.40.10">
    <property type="entry name" value="Tetratricopeptide repeat domain"/>
    <property type="match status" value="1"/>
</dbReference>
<dbReference type="FunFam" id="1.25.40.10:FF:000090">
    <property type="entry name" value="Pentatricopeptide repeat-containing protein, chloroplastic"/>
    <property type="match status" value="1"/>
</dbReference>
<dbReference type="PROSITE" id="PS51375">
    <property type="entry name" value="PPR"/>
    <property type="match status" value="1"/>
</dbReference>
<evidence type="ECO:0000313" key="3">
    <source>
        <dbReference type="EMBL" id="GMH04513.1"/>
    </source>
</evidence>
<dbReference type="PANTHER" id="PTHR47926:SF436">
    <property type="entry name" value="PENTATRICOPEPTIDE REPEAT-CONTAINING PROTEIN ELI1, CHLOROPLASTIC-LIKE ISOFORM X2"/>
    <property type="match status" value="1"/>
</dbReference>
<dbReference type="Pfam" id="PF20431">
    <property type="entry name" value="E_motif"/>
    <property type="match status" value="1"/>
</dbReference>
<evidence type="ECO:0000256" key="1">
    <source>
        <dbReference type="ARBA" id="ARBA00022737"/>
    </source>
</evidence>
<dbReference type="InterPro" id="IPR046960">
    <property type="entry name" value="PPR_At4g14850-like_plant"/>
</dbReference>
<evidence type="ECO:0000313" key="4">
    <source>
        <dbReference type="Proteomes" id="UP001279734"/>
    </source>
</evidence>
<dbReference type="InterPro" id="IPR011990">
    <property type="entry name" value="TPR-like_helical_dom_sf"/>
</dbReference>
<dbReference type="Pfam" id="PF13041">
    <property type="entry name" value="PPR_2"/>
    <property type="match status" value="1"/>
</dbReference>
<dbReference type="PANTHER" id="PTHR47926">
    <property type="entry name" value="PENTATRICOPEPTIDE REPEAT-CONTAINING PROTEIN"/>
    <property type="match status" value="1"/>
</dbReference>
<keyword evidence="1" id="KW-0677">Repeat</keyword>
<dbReference type="EMBL" id="BSYO01000005">
    <property type="protein sequence ID" value="GMH04513.1"/>
    <property type="molecule type" value="Genomic_DNA"/>
</dbReference>
<gene>
    <name evidence="3" type="ORF">Nepgr_006353</name>
</gene>
<reference evidence="3" key="1">
    <citation type="submission" date="2023-05" db="EMBL/GenBank/DDBJ databases">
        <title>Nepenthes gracilis genome sequencing.</title>
        <authorList>
            <person name="Fukushima K."/>
        </authorList>
    </citation>
    <scope>NUCLEOTIDE SEQUENCE</scope>
    <source>
        <strain evidence="3">SING2019-196</strain>
    </source>
</reference>
<feature type="repeat" description="PPR" evidence="2">
    <location>
        <begin position="75"/>
        <end position="109"/>
    </location>
</feature>
<dbReference type="Pfam" id="PF01535">
    <property type="entry name" value="PPR"/>
    <property type="match status" value="2"/>
</dbReference>
<dbReference type="Proteomes" id="UP001279734">
    <property type="component" value="Unassembled WGS sequence"/>
</dbReference>
<protein>
    <recommendedName>
        <fullName evidence="5">Pentatricopeptide repeat-containing protein</fullName>
    </recommendedName>
</protein>
<accession>A0AAD3XHA7</accession>
<keyword evidence="4" id="KW-1185">Reference proteome</keyword>
<evidence type="ECO:0008006" key="5">
    <source>
        <dbReference type="Google" id="ProtNLM"/>
    </source>
</evidence>
<dbReference type="InterPro" id="IPR046848">
    <property type="entry name" value="E_motif"/>
</dbReference>
<dbReference type="NCBIfam" id="TIGR00756">
    <property type="entry name" value="PPR"/>
    <property type="match status" value="1"/>
</dbReference>
<proteinExistence type="predicted"/>